<dbReference type="InterPro" id="IPR002789">
    <property type="entry name" value="HerA_central"/>
</dbReference>
<name>A0ABP3P1W7_9PROT</name>
<dbReference type="InterPro" id="IPR008571">
    <property type="entry name" value="HerA-like"/>
</dbReference>
<evidence type="ECO:0000313" key="2">
    <source>
        <dbReference type="EMBL" id="GAA0558489.1"/>
    </source>
</evidence>
<gene>
    <name evidence="2" type="ORF">GCM10008942_03710</name>
</gene>
<dbReference type="SUPFAM" id="SSF52540">
    <property type="entry name" value="P-loop containing nucleoside triphosphate hydrolases"/>
    <property type="match status" value="1"/>
</dbReference>
<evidence type="ECO:0000313" key="3">
    <source>
        <dbReference type="Proteomes" id="UP001499951"/>
    </source>
</evidence>
<dbReference type="PANTHER" id="PTHR42957">
    <property type="entry name" value="HELICASE MJ1565-RELATED"/>
    <property type="match status" value="1"/>
</dbReference>
<sequence length="467" mass="51482">MGILLTLWVIFLTAKPVERFASIFAALTKAREDKVSAPDVGTIERIDYPNIVRVKLAKGAAWNSGTLYIAGVCDGEVRYTLALFRQIQGAEVIGTGLCIATADPTKTLPVGRVRASHDAELAAQFIEKLSGSPGAELVGFTVENSNIGIIRFEIASDSPLSEGDVVFASIRQQDIFYQIIDAETAEESFDQNPRGTCIIRAAQLGSYSPEKGFVKFPWVPSMNSPLFWAKKCEFLRPHLNPSEFLVGDVPSTNISVVADLNHLVEYHTAVLGVTGTGKTELALDIVREAVSRNTKVFCVDFTGEYKARLADLHPTSPTPTEDQVADLEKKLFEAETGAYGAGQEKRILKEAISSIKGEVEQQISDFLVKEDDRLAILELGEIANTKATLRLTELYLSSIMMWARRHRKARQILIVLEEAHTIIPETHGAGFDFDTQWVVSRIGQIALQGRKIWGWSSDRQPADRACE</sequence>
<reference evidence="3" key="1">
    <citation type="journal article" date="2019" name="Int. J. Syst. Evol. Microbiol.">
        <title>The Global Catalogue of Microorganisms (GCM) 10K type strain sequencing project: providing services to taxonomists for standard genome sequencing and annotation.</title>
        <authorList>
            <consortium name="The Broad Institute Genomics Platform"/>
            <consortium name="The Broad Institute Genome Sequencing Center for Infectious Disease"/>
            <person name="Wu L."/>
            <person name="Ma J."/>
        </authorList>
    </citation>
    <scope>NUCLEOTIDE SEQUENCE [LARGE SCALE GENOMIC DNA]</scope>
    <source>
        <strain evidence="3">JCM 15089</strain>
    </source>
</reference>
<feature type="domain" description="Helicase HerA central" evidence="1">
    <location>
        <begin position="246"/>
        <end position="313"/>
    </location>
</feature>
<comment type="caution">
    <text evidence="2">The sequence shown here is derived from an EMBL/GenBank/DDBJ whole genome shotgun (WGS) entry which is preliminary data.</text>
</comment>
<dbReference type="Pfam" id="PF01935">
    <property type="entry name" value="DUF87"/>
    <property type="match status" value="1"/>
</dbReference>
<protein>
    <recommendedName>
        <fullName evidence="1">Helicase HerA central domain-containing protein</fullName>
    </recommendedName>
</protein>
<dbReference type="Gene3D" id="3.40.50.300">
    <property type="entry name" value="P-loop containing nucleotide triphosphate hydrolases"/>
    <property type="match status" value="1"/>
</dbReference>
<dbReference type="PANTHER" id="PTHR42957:SF1">
    <property type="entry name" value="HELICASE MJ1565-RELATED"/>
    <property type="match status" value="1"/>
</dbReference>
<evidence type="ECO:0000259" key="1">
    <source>
        <dbReference type="Pfam" id="PF01935"/>
    </source>
</evidence>
<keyword evidence="3" id="KW-1185">Reference proteome</keyword>
<dbReference type="InterPro" id="IPR027417">
    <property type="entry name" value="P-loop_NTPase"/>
</dbReference>
<accession>A0ABP3P1W7</accession>
<organism evidence="2 3">
    <name type="scientific">Rhizomicrobium electricum</name>
    <dbReference type="NCBI Taxonomy" id="480070"/>
    <lineage>
        <taxon>Bacteria</taxon>
        <taxon>Pseudomonadati</taxon>
        <taxon>Pseudomonadota</taxon>
        <taxon>Alphaproteobacteria</taxon>
        <taxon>Micropepsales</taxon>
        <taxon>Micropepsaceae</taxon>
        <taxon>Rhizomicrobium</taxon>
    </lineage>
</organism>
<dbReference type="EMBL" id="BAAADD010000001">
    <property type="protein sequence ID" value="GAA0558489.1"/>
    <property type="molecule type" value="Genomic_DNA"/>
</dbReference>
<proteinExistence type="predicted"/>
<dbReference type="Proteomes" id="UP001499951">
    <property type="component" value="Unassembled WGS sequence"/>
</dbReference>